<reference evidence="2 3" key="1">
    <citation type="submission" date="2020-08" db="EMBL/GenBank/DDBJ databases">
        <title>Genomic Encyclopedia of Type Strains, Phase IV (KMG-IV): sequencing the most valuable type-strain genomes for metagenomic binning, comparative biology and taxonomic classification.</title>
        <authorList>
            <person name="Goeker M."/>
        </authorList>
    </citation>
    <scope>NUCLEOTIDE SEQUENCE [LARGE SCALE GENOMIC DNA]</scope>
    <source>
        <strain evidence="2 3">DSM 43350</strain>
    </source>
</reference>
<evidence type="ECO:0000256" key="1">
    <source>
        <dbReference type="SAM" id="MobiDB-lite"/>
    </source>
</evidence>
<dbReference type="Proteomes" id="UP000591537">
    <property type="component" value="Unassembled WGS sequence"/>
</dbReference>
<dbReference type="EMBL" id="JACHGV010000004">
    <property type="protein sequence ID" value="MBB6077104.1"/>
    <property type="molecule type" value="Genomic_DNA"/>
</dbReference>
<accession>A0A7W9WHE6</accession>
<dbReference type="RefSeq" id="WP_281403889.1">
    <property type="nucleotide sequence ID" value="NZ_BAAARS010000004.1"/>
</dbReference>
<comment type="caution">
    <text evidence="2">The sequence shown here is derived from an EMBL/GenBank/DDBJ whole genome shotgun (WGS) entry which is preliminary data.</text>
</comment>
<name>A0A7W9WHE6_9ACTN</name>
<organism evidence="2 3">
    <name type="scientific">Streptomyces paradoxus</name>
    <dbReference type="NCBI Taxonomy" id="66375"/>
    <lineage>
        <taxon>Bacteria</taxon>
        <taxon>Bacillati</taxon>
        <taxon>Actinomycetota</taxon>
        <taxon>Actinomycetes</taxon>
        <taxon>Kitasatosporales</taxon>
        <taxon>Streptomycetaceae</taxon>
        <taxon>Streptomyces</taxon>
    </lineage>
</organism>
<sequence>MLTYVYRITKYDHAHRDEQGRYTGPDDTVSDHGEVEAAYLHR</sequence>
<evidence type="ECO:0000313" key="3">
    <source>
        <dbReference type="Proteomes" id="UP000591537"/>
    </source>
</evidence>
<dbReference type="AlphaFoldDB" id="A0A7W9WHE6"/>
<gene>
    <name evidence="2" type="ORF">HNR57_003019</name>
</gene>
<keyword evidence="3" id="KW-1185">Reference proteome</keyword>
<evidence type="ECO:0000313" key="2">
    <source>
        <dbReference type="EMBL" id="MBB6077104.1"/>
    </source>
</evidence>
<feature type="region of interest" description="Disordered" evidence="1">
    <location>
        <begin position="17"/>
        <end position="42"/>
    </location>
</feature>
<proteinExistence type="predicted"/>
<protein>
    <submittedName>
        <fullName evidence="2">Uncharacterized protein</fullName>
    </submittedName>
</protein>